<dbReference type="NCBIfam" id="TIGR00254">
    <property type="entry name" value="GGDEF"/>
    <property type="match status" value="1"/>
</dbReference>
<gene>
    <name evidence="5" type="ORF">NCCP691_15620</name>
</gene>
<comment type="caution">
    <text evidence="5">The sequence shown here is derived from an EMBL/GenBank/DDBJ whole genome shotgun (WGS) entry which is preliminary data.</text>
</comment>
<keyword evidence="3" id="KW-1133">Transmembrane helix</keyword>
<dbReference type="Proteomes" id="UP000887222">
    <property type="component" value="Unassembled WGS sequence"/>
</dbReference>
<name>A0ABQ4Q2Y7_9BURK</name>
<proteinExistence type="predicted"/>
<feature type="transmembrane region" description="Helical" evidence="3">
    <location>
        <begin position="21"/>
        <end position="41"/>
    </location>
</feature>
<dbReference type="PROSITE" id="PS50887">
    <property type="entry name" value="GGDEF"/>
    <property type="match status" value="1"/>
</dbReference>
<evidence type="ECO:0000256" key="1">
    <source>
        <dbReference type="ARBA" id="ARBA00012528"/>
    </source>
</evidence>
<dbReference type="PANTHER" id="PTHR45138:SF9">
    <property type="entry name" value="DIGUANYLATE CYCLASE DGCM-RELATED"/>
    <property type="match status" value="1"/>
</dbReference>
<dbReference type="InterPro" id="IPR050469">
    <property type="entry name" value="Diguanylate_Cyclase"/>
</dbReference>
<dbReference type="SUPFAM" id="SSF55073">
    <property type="entry name" value="Nucleotide cyclase"/>
    <property type="match status" value="1"/>
</dbReference>
<dbReference type="CDD" id="cd01949">
    <property type="entry name" value="GGDEF"/>
    <property type="match status" value="1"/>
</dbReference>
<dbReference type="SMART" id="SM00267">
    <property type="entry name" value="GGDEF"/>
    <property type="match status" value="1"/>
</dbReference>
<feature type="transmembrane region" description="Helical" evidence="3">
    <location>
        <begin position="130"/>
        <end position="148"/>
    </location>
</feature>
<comment type="catalytic activity">
    <reaction evidence="2">
        <text>2 GTP = 3',3'-c-di-GMP + 2 diphosphate</text>
        <dbReference type="Rhea" id="RHEA:24898"/>
        <dbReference type="ChEBI" id="CHEBI:33019"/>
        <dbReference type="ChEBI" id="CHEBI:37565"/>
        <dbReference type="ChEBI" id="CHEBI:58805"/>
        <dbReference type="EC" id="2.7.7.65"/>
    </reaction>
</comment>
<protein>
    <recommendedName>
        <fullName evidence="1">diguanylate cyclase</fullName>
        <ecNumber evidence="1">2.7.7.65</ecNumber>
    </recommendedName>
</protein>
<dbReference type="InterPro" id="IPR000160">
    <property type="entry name" value="GGDEF_dom"/>
</dbReference>
<dbReference type="EC" id="2.7.7.65" evidence="1"/>
<dbReference type="EMBL" id="BPMK01000006">
    <property type="protein sequence ID" value="GIZ51548.1"/>
    <property type="molecule type" value="Genomic_DNA"/>
</dbReference>
<evidence type="ECO:0000256" key="3">
    <source>
        <dbReference type="SAM" id="Phobius"/>
    </source>
</evidence>
<evidence type="ECO:0000259" key="4">
    <source>
        <dbReference type="PROSITE" id="PS50887"/>
    </source>
</evidence>
<feature type="transmembrane region" description="Helical" evidence="3">
    <location>
        <begin position="154"/>
        <end position="177"/>
    </location>
</feature>
<organism evidence="5 6">
    <name type="scientific">Noviherbaspirillum aridicola</name>
    <dbReference type="NCBI Taxonomy" id="2849687"/>
    <lineage>
        <taxon>Bacteria</taxon>
        <taxon>Pseudomonadati</taxon>
        <taxon>Pseudomonadota</taxon>
        <taxon>Betaproteobacteria</taxon>
        <taxon>Burkholderiales</taxon>
        <taxon>Oxalobacteraceae</taxon>
        <taxon>Noviherbaspirillum</taxon>
    </lineage>
</organism>
<keyword evidence="6" id="KW-1185">Reference proteome</keyword>
<reference evidence="5 6" key="1">
    <citation type="journal article" date="2022" name="Int. J. Syst. Evol. Microbiol.">
        <title>Noviherbaspirillum aridicola sp. nov., isolated from an arid soil in Pakistan.</title>
        <authorList>
            <person name="Khan I.U."/>
            <person name="Saqib M."/>
            <person name="Amin A."/>
            <person name="Hussain F."/>
            <person name="Li L."/>
            <person name="Liu Y.H."/>
            <person name="Fang B.Z."/>
            <person name="Ahmed I."/>
            <person name="Li W.J."/>
        </authorList>
    </citation>
    <scope>NUCLEOTIDE SEQUENCE [LARGE SCALE GENOMIC DNA]</scope>
    <source>
        <strain evidence="5 6">NCCP-691</strain>
    </source>
</reference>
<keyword evidence="3" id="KW-0472">Membrane</keyword>
<feature type="domain" description="GGDEF" evidence="4">
    <location>
        <begin position="224"/>
        <end position="355"/>
    </location>
</feature>
<dbReference type="Pfam" id="PF00990">
    <property type="entry name" value="GGDEF"/>
    <property type="match status" value="1"/>
</dbReference>
<evidence type="ECO:0000256" key="2">
    <source>
        <dbReference type="ARBA" id="ARBA00034247"/>
    </source>
</evidence>
<keyword evidence="3" id="KW-0812">Transmembrane</keyword>
<evidence type="ECO:0000313" key="5">
    <source>
        <dbReference type="EMBL" id="GIZ51548.1"/>
    </source>
</evidence>
<evidence type="ECO:0000313" key="6">
    <source>
        <dbReference type="Proteomes" id="UP000887222"/>
    </source>
</evidence>
<accession>A0ABQ4Q2Y7</accession>
<sequence length="364" mass="39159">MRPTVYMNPAKLEPSRSGLEMGLVVYRLCMASLFAFYLLVFHVWGKRSIGTELIALVALYLAYAAVWIAVVRLPLLRLKTRMRTAIFLDQTLLAFALWLDGELIAPIFWAPIAVSLGCGLIGGTFYAKAASAYAAALLTIAFSTSPFWQSLPLIAAGIILATVLLPWHAALLAEHIARGRKDIQRRAAAFELASKTDSLTGVLNRAGFLAALEEQAEKCRQGQAAAVLMLLDLDGFKAVNDAGGHAGGDAVLRAVTRCLQQSLRASDKVARIGGDEFGIIACNISDAGDAEWLAAKLLQAIEGIRVEGSPDVRVTASIGIHPLSAISLDALLETTDRLMYEAKRAGKNQFRSSFDQRVSGALMA</sequence>
<dbReference type="Gene3D" id="3.30.70.270">
    <property type="match status" value="1"/>
</dbReference>
<dbReference type="InterPro" id="IPR043128">
    <property type="entry name" value="Rev_trsase/Diguanyl_cyclase"/>
</dbReference>
<feature type="transmembrane region" description="Helical" evidence="3">
    <location>
        <begin position="53"/>
        <end position="75"/>
    </location>
</feature>
<dbReference type="InterPro" id="IPR029787">
    <property type="entry name" value="Nucleotide_cyclase"/>
</dbReference>
<dbReference type="PANTHER" id="PTHR45138">
    <property type="entry name" value="REGULATORY COMPONENTS OF SENSORY TRANSDUCTION SYSTEM"/>
    <property type="match status" value="1"/>
</dbReference>
<dbReference type="RefSeq" id="WP_220807717.1">
    <property type="nucleotide sequence ID" value="NZ_BPMK01000006.1"/>
</dbReference>